<proteinExistence type="predicted"/>
<accession>A0ACC0ADV7</accession>
<sequence length="143" mass="16169">MEEVPAHAHPGPIVGDVLTRQHKYRSRLIWSGDCETCITDLQCRRFGRSLFQAYSTTPRHMLPDMSDSFIHIRYINLLEDFDAIDTYNWGSCVLGFRGCMTDRGSSSATSNLGLVTYSCIMSSARSACSSRPSCSTWYYVVYI</sequence>
<keyword evidence="2" id="KW-1185">Reference proteome</keyword>
<evidence type="ECO:0000313" key="2">
    <source>
        <dbReference type="Proteomes" id="UP001060085"/>
    </source>
</evidence>
<name>A0ACC0ADV7_CATRO</name>
<comment type="caution">
    <text evidence="1">The sequence shown here is derived from an EMBL/GenBank/DDBJ whole genome shotgun (WGS) entry which is preliminary data.</text>
</comment>
<dbReference type="EMBL" id="CM044706">
    <property type="protein sequence ID" value="KAI5658173.1"/>
    <property type="molecule type" value="Genomic_DNA"/>
</dbReference>
<reference evidence="2" key="1">
    <citation type="journal article" date="2023" name="Nat. Plants">
        <title>Single-cell RNA sequencing provides a high-resolution roadmap for understanding the multicellular compartmentation of specialized metabolism.</title>
        <authorList>
            <person name="Sun S."/>
            <person name="Shen X."/>
            <person name="Li Y."/>
            <person name="Li Y."/>
            <person name="Wang S."/>
            <person name="Li R."/>
            <person name="Zhang H."/>
            <person name="Shen G."/>
            <person name="Guo B."/>
            <person name="Wei J."/>
            <person name="Xu J."/>
            <person name="St-Pierre B."/>
            <person name="Chen S."/>
            <person name="Sun C."/>
        </authorList>
    </citation>
    <scope>NUCLEOTIDE SEQUENCE [LARGE SCALE GENOMIC DNA]</scope>
</reference>
<protein>
    <submittedName>
        <fullName evidence="1">Uncharacterized protein</fullName>
    </submittedName>
</protein>
<organism evidence="1 2">
    <name type="scientific">Catharanthus roseus</name>
    <name type="common">Madagascar periwinkle</name>
    <name type="synonym">Vinca rosea</name>
    <dbReference type="NCBI Taxonomy" id="4058"/>
    <lineage>
        <taxon>Eukaryota</taxon>
        <taxon>Viridiplantae</taxon>
        <taxon>Streptophyta</taxon>
        <taxon>Embryophyta</taxon>
        <taxon>Tracheophyta</taxon>
        <taxon>Spermatophyta</taxon>
        <taxon>Magnoliopsida</taxon>
        <taxon>eudicotyledons</taxon>
        <taxon>Gunneridae</taxon>
        <taxon>Pentapetalae</taxon>
        <taxon>asterids</taxon>
        <taxon>lamiids</taxon>
        <taxon>Gentianales</taxon>
        <taxon>Apocynaceae</taxon>
        <taxon>Rauvolfioideae</taxon>
        <taxon>Vinceae</taxon>
        <taxon>Catharanthinae</taxon>
        <taxon>Catharanthus</taxon>
    </lineage>
</organism>
<gene>
    <name evidence="1" type="ORF">M9H77_26966</name>
</gene>
<dbReference type="Proteomes" id="UP001060085">
    <property type="component" value="Linkage Group LG06"/>
</dbReference>
<evidence type="ECO:0000313" key="1">
    <source>
        <dbReference type="EMBL" id="KAI5658173.1"/>
    </source>
</evidence>